<reference evidence="1" key="1">
    <citation type="submission" date="2023-11" db="EMBL/GenBank/DDBJ databases">
        <authorList>
            <person name="Poullet M."/>
        </authorList>
    </citation>
    <scope>NUCLEOTIDE SEQUENCE</scope>
    <source>
        <strain evidence="1">E1834</strain>
    </source>
</reference>
<dbReference type="Proteomes" id="UP001497535">
    <property type="component" value="Unassembled WGS sequence"/>
</dbReference>
<accession>A0ACB0Y6W7</accession>
<protein>
    <submittedName>
        <fullName evidence="1">Uncharacterized protein</fullName>
    </submittedName>
</protein>
<dbReference type="EMBL" id="CAVMJV010000007">
    <property type="protein sequence ID" value="CAK5034760.1"/>
    <property type="molecule type" value="Genomic_DNA"/>
</dbReference>
<sequence>MLLTERGGNRQEAHARIREITLDVGKNSNVALIVDQLQEIREELLQFCSEPIRLCGRAEEQTRDYINKTLKPAIADTLNLVGKDASGKRILLDV</sequence>
<comment type="caution">
    <text evidence="1">The sequence shown here is derived from an EMBL/GenBank/DDBJ whole genome shotgun (WGS) entry which is preliminary data.</text>
</comment>
<evidence type="ECO:0000313" key="1">
    <source>
        <dbReference type="EMBL" id="CAK5034760.1"/>
    </source>
</evidence>
<keyword evidence="2" id="KW-1185">Reference proteome</keyword>
<gene>
    <name evidence="1" type="ORF">MENTE1834_LOCUS8528</name>
</gene>
<organism evidence="1 2">
    <name type="scientific">Meloidogyne enterolobii</name>
    <name type="common">Root-knot nematode worm</name>
    <name type="synonym">Meloidogyne mayaguensis</name>
    <dbReference type="NCBI Taxonomy" id="390850"/>
    <lineage>
        <taxon>Eukaryota</taxon>
        <taxon>Metazoa</taxon>
        <taxon>Ecdysozoa</taxon>
        <taxon>Nematoda</taxon>
        <taxon>Chromadorea</taxon>
        <taxon>Rhabditida</taxon>
        <taxon>Tylenchina</taxon>
        <taxon>Tylenchomorpha</taxon>
        <taxon>Tylenchoidea</taxon>
        <taxon>Meloidogynidae</taxon>
        <taxon>Meloidogyninae</taxon>
        <taxon>Meloidogyne</taxon>
    </lineage>
</organism>
<proteinExistence type="predicted"/>
<name>A0ACB0Y6W7_MELEN</name>
<evidence type="ECO:0000313" key="2">
    <source>
        <dbReference type="Proteomes" id="UP001497535"/>
    </source>
</evidence>